<dbReference type="Gene3D" id="3.40.50.720">
    <property type="entry name" value="NAD(P)-binding Rossmann-like Domain"/>
    <property type="match status" value="1"/>
</dbReference>
<proteinExistence type="predicted"/>
<dbReference type="PANTHER" id="PTHR32487:SF0">
    <property type="entry name" value="3-OXO-DELTA(4,5)-STEROID 5-BETA-REDUCTASE"/>
    <property type="match status" value="1"/>
</dbReference>
<dbReference type="CDD" id="cd08948">
    <property type="entry name" value="5beta-POR_like_SDR_a"/>
    <property type="match status" value="1"/>
</dbReference>
<dbReference type="AlphaFoldDB" id="A0A2C8YFX2"/>
<dbReference type="InterPro" id="IPR055222">
    <property type="entry name" value="PRISE-like_Rossmann-fold"/>
</dbReference>
<gene>
    <name evidence="2" type="ORF">SAMN06296378_0304</name>
</gene>
<dbReference type="OrthoDB" id="4392084at2"/>
<feature type="domain" description="PRISE-like Rossmann-fold" evidence="1">
    <location>
        <begin position="79"/>
        <end position="362"/>
    </location>
</feature>
<reference evidence="2 3" key="1">
    <citation type="submission" date="2017-09" db="EMBL/GenBank/DDBJ databases">
        <authorList>
            <person name="Ehlers B."/>
            <person name="Leendertz F.H."/>
        </authorList>
    </citation>
    <scope>NUCLEOTIDE SEQUENCE [LARGE SCALE GENOMIC DNA]</scope>
    <source>
        <strain evidence="2 3">CGMCC 1.05381</strain>
    </source>
</reference>
<dbReference type="PANTHER" id="PTHR32487">
    <property type="entry name" value="3-OXO-DELTA(4,5)-STEROID 5-BETA-REDUCTASE"/>
    <property type="match status" value="1"/>
</dbReference>
<dbReference type="Pfam" id="PF22917">
    <property type="entry name" value="PRISE"/>
    <property type="match status" value="1"/>
</dbReference>
<evidence type="ECO:0000313" key="2">
    <source>
        <dbReference type="EMBL" id="SOE49239.1"/>
    </source>
</evidence>
<evidence type="ECO:0000259" key="1">
    <source>
        <dbReference type="Pfam" id="PF22917"/>
    </source>
</evidence>
<dbReference type="EMBL" id="OCST01000001">
    <property type="protein sequence ID" value="SOE49239.1"/>
    <property type="molecule type" value="Genomic_DNA"/>
</dbReference>
<protein>
    <submittedName>
        <fullName evidence="2">Nucleoside-diphosphate-sugar epimerase</fullName>
    </submittedName>
</protein>
<sequence>MSISTTSAGTHRALVVGSTGIVGQTVGRQFAEQGWETFGLSRSASVDIPGVTNVSADLLDPESLAAALADVNPEVVVITAWMRNDTEAENIRVNSATVRNVLAALEASGSVRHVALLTGLKHYLGPFESYGTGVMADTPFHESEPRLDFPNFYYAQEDEVFASAERNGFTWSVHRAHTIFGFATGNAMNMALTLSVYATLCKKLGQPFIFPGSEEQWNFVTDVTDADLLGEQLIWASTHAEAENEPFNIANGDVFRWRWLWPQIAAHFGIEWEGFAGEMRPLESRMAGMEQAWSEIATENGLVESDLGRLASWWHTDGDLGRTIECLTDMTKSREAGFLNFRSTPASFFDKVQRYRDAHIIP</sequence>
<dbReference type="Proteomes" id="UP000219440">
    <property type="component" value="Unassembled WGS sequence"/>
</dbReference>
<keyword evidence="3" id="KW-1185">Reference proteome</keyword>
<accession>A0A2C8YFX2</accession>
<name>A0A2C8YFX2_9MICO</name>
<dbReference type="SUPFAM" id="SSF51735">
    <property type="entry name" value="NAD(P)-binding Rossmann-fold domains"/>
    <property type="match status" value="1"/>
</dbReference>
<organism evidence="2 3">
    <name type="scientific">Salinibacterium xinjiangense</name>
    <dbReference type="NCBI Taxonomy" id="386302"/>
    <lineage>
        <taxon>Bacteria</taxon>
        <taxon>Bacillati</taxon>
        <taxon>Actinomycetota</taxon>
        <taxon>Actinomycetes</taxon>
        <taxon>Micrococcales</taxon>
        <taxon>Microbacteriaceae</taxon>
        <taxon>Salinibacterium</taxon>
    </lineage>
</organism>
<dbReference type="InterPro" id="IPR036291">
    <property type="entry name" value="NAD(P)-bd_dom_sf"/>
</dbReference>
<dbReference type="RefSeq" id="WP_097059468.1">
    <property type="nucleotide sequence ID" value="NZ_BMLC01000002.1"/>
</dbReference>
<evidence type="ECO:0000313" key="3">
    <source>
        <dbReference type="Proteomes" id="UP000219440"/>
    </source>
</evidence>